<proteinExistence type="predicted"/>
<sequence length="84" mass="9813">MSVIDPLRLEVQSCEVSYTLQVNLHLFFMTLLTAFRQLYVTDITLNEAILLEVQFRVFESFGEEEPPNFQFCQPDQRGEFSCLS</sequence>
<evidence type="ECO:0000313" key="1">
    <source>
        <dbReference type="EMBL" id="QMS87497.1"/>
    </source>
</evidence>
<evidence type="ECO:0000313" key="2">
    <source>
        <dbReference type="Proteomes" id="UP000514713"/>
    </source>
</evidence>
<organism evidence="1 2">
    <name type="scientific">Nostoc edaphicum CCNP1411</name>
    <dbReference type="NCBI Taxonomy" id="1472755"/>
    <lineage>
        <taxon>Bacteria</taxon>
        <taxon>Bacillati</taxon>
        <taxon>Cyanobacteriota</taxon>
        <taxon>Cyanophyceae</taxon>
        <taxon>Nostocales</taxon>
        <taxon>Nostocaceae</taxon>
        <taxon>Nostoc</taxon>
    </lineage>
</organism>
<gene>
    <name evidence="1" type="ORF">HUN01_07845</name>
</gene>
<dbReference type="RefSeq" id="WP_181930803.1">
    <property type="nucleotide sequence ID" value="NZ_CP054698.1"/>
</dbReference>
<accession>A0A7D7Q9F0</accession>
<reference evidence="2" key="1">
    <citation type="submission" date="2020-06" db="EMBL/GenBank/DDBJ databases">
        <title>Nostoc edaphicum CCNP1411 genome.</title>
        <authorList>
            <person name="Fidor A."/>
            <person name="Grabski M."/>
            <person name="Gawor J."/>
            <person name="Gromadka R."/>
            <person name="Wegrzyn G."/>
            <person name="Mazur-Marzec H."/>
        </authorList>
    </citation>
    <scope>NUCLEOTIDE SEQUENCE [LARGE SCALE GENOMIC DNA]</scope>
    <source>
        <strain evidence="2">CCNP1411</strain>
    </source>
</reference>
<dbReference type="Proteomes" id="UP000514713">
    <property type="component" value="Chromosome"/>
</dbReference>
<keyword evidence="2" id="KW-1185">Reference proteome</keyword>
<dbReference type="KEGG" id="ned:HUN01_07845"/>
<name>A0A7D7Q9F0_9NOSO</name>
<dbReference type="AlphaFoldDB" id="A0A7D7Q9F0"/>
<protein>
    <submittedName>
        <fullName evidence="1">Uncharacterized protein</fullName>
    </submittedName>
</protein>
<dbReference type="EMBL" id="CP054698">
    <property type="protein sequence ID" value="QMS87497.1"/>
    <property type="molecule type" value="Genomic_DNA"/>
</dbReference>